<feature type="transmembrane region" description="Helical" evidence="1">
    <location>
        <begin position="47"/>
        <end position="70"/>
    </location>
</feature>
<keyword evidence="3" id="KW-1185">Reference proteome</keyword>
<evidence type="ECO:0000313" key="2">
    <source>
        <dbReference type="EMBL" id="MUH73424.1"/>
    </source>
</evidence>
<dbReference type="EMBL" id="WOCD01000005">
    <property type="protein sequence ID" value="MUH73424.1"/>
    <property type="molecule type" value="Genomic_DNA"/>
</dbReference>
<feature type="transmembrane region" description="Helical" evidence="1">
    <location>
        <begin position="12"/>
        <end position="35"/>
    </location>
</feature>
<keyword evidence="1" id="KW-1133">Transmembrane helix</keyword>
<proteinExistence type="predicted"/>
<protein>
    <submittedName>
        <fullName evidence="2">DUF2878 family protein</fullName>
    </submittedName>
</protein>
<reference evidence="2 3" key="1">
    <citation type="submission" date="2019-11" db="EMBL/GenBank/DDBJ databases">
        <title>P. haliotis isolates from Z. marina roots.</title>
        <authorList>
            <person name="Cohen M."/>
            <person name="Jospin G."/>
            <person name="Eisen J.A."/>
            <person name="Coil D.A."/>
        </authorList>
    </citation>
    <scope>NUCLEOTIDE SEQUENCE [LARGE SCALE GENOMIC DNA]</scope>
    <source>
        <strain evidence="2 3">UCD-MCMsp1aY</strain>
    </source>
</reference>
<dbReference type="Proteomes" id="UP000439994">
    <property type="component" value="Unassembled WGS sequence"/>
</dbReference>
<keyword evidence="1" id="KW-0812">Transmembrane</keyword>
<sequence>MLPMLINFILFQSIWFGCILLGNTFLPVAIALVAFHLYYTKCSKPDVVIITASVVIGLFVDSMLMAFGVFEFNHGLVVPFLIPPWLVLIWAGFAMTLNHSLRYFQQKPWLAFVGGSISGPLSYLAGARLGAIEIPLGLWQTAIIFAVIWGPLFLLLTQWAKRMNQSIYIQVKDVQPNEVQVKQPQEQKS</sequence>
<gene>
    <name evidence="2" type="ORF">GNP35_13590</name>
</gene>
<comment type="caution">
    <text evidence="2">The sequence shown here is derived from an EMBL/GenBank/DDBJ whole genome shotgun (WGS) entry which is preliminary data.</text>
</comment>
<dbReference type="Pfam" id="PF11086">
    <property type="entry name" value="DUF2878"/>
    <property type="match status" value="1"/>
</dbReference>
<evidence type="ECO:0000256" key="1">
    <source>
        <dbReference type="SAM" id="Phobius"/>
    </source>
</evidence>
<dbReference type="AlphaFoldDB" id="A0A6N8FBC9"/>
<feature type="transmembrane region" description="Helical" evidence="1">
    <location>
        <begin position="109"/>
        <end position="131"/>
    </location>
</feature>
<dbReference type="OrthoDB" id="6522758at2"/>
<name>A0A6N8FBC9_9GAMM</name>
<organism evidence="2 3">
    <name type="scientific">Psychrosphaera haliotis</name>
    <dbReference type="NCBI Taxonomy" id="555083"/>
    <lineage>
        <taxon>Bacteria</taxon>
        <taxon>Pseudomonadati</taxon>
        <taxon>Pseudomonadota</taxon>
        <taxon>Gammaproteobacteria</taxon>
        <taxon>Alteromonadales</taxon>
        <taxon>Pseudoalteromonadaceae</taxon>
        <taxon>Psychrosphaera</taxon>
    </lineage>
</organism>
<keyword evidence="1" id="KW-0472">Membrane</keyword>
<accession>A0A6N8FBC9</accession>
<feature type="transmembrane region" description="Helical" evidence="1">
    <location>
        <begin position="76"/>
        <end position="97"/>
    </location>
</feature>
<evidence type="ECO:0000313" key="3">
    <source>
        <dbReference type="Proteomes" id="UP000439994"/>
    </source>
</evidence>
<feature type="transmembrane region" description="Helical" evidence="1">
    <location>
        <begin position="137"/>
        <end position="156"/>
    </location>
</feature>
<dbReference type="InterPro" id="IPR021306">
    <property type="entry name" value="DUF2878"/>
</dbReference>